<keyword evidence="4" id="KW-1185">Reference proteome</keyword>
<organism evidence="3 4">
    <name type="scientific">Halorubrum laminariae</name>
    <dbReference type="NCBI Taxonomy" id="1433523"/>
    <lineage>
        <taxon>Archaea</taxon>
        <taxon>Methanobacteriati</taxon>
        <taxon>Methanobacteriota</taxon>
        <taxon>Stenosarchaea group</taxon>
        <taxon>Halobacteria</taxon>
        <taxon>Halobacteriales</taxon>
        <taxon>Haloferacaceae</taxon>
        <taxon>Halorubrum</taxon>
    </lineage>
</organism>
<evidence type="ECO:0000313" key="4">
    <source>
        <dbReference type="Proteomes" id="UP001597185"/>
    </source>
</evidence>
<dbReference type="InterPro" id="IPR011010">
    <property type="entry name" value="DNA_brk_join_enz"/>
</dbReference>
<reference evidence="3 4" key="1">
    <citation type="journal article" date="2019" name="Int. J. Syst. Evol. Microbiol.">
        <title>The Global Catalogue of Microorganisms (GCM) 10K type strain sequencing project: providing services to taxonomists for standard genome sequencing and annotation.</title>
        <authorList>
            <consortium name="The Broad Institute Genomics Platform"/>
            <consortium name="The Broad Institute Genome Sequencing Center for Infectious Disease"/>
            <person name="Wu L."/>
            <person name="Ma J."/>
        </authorList>
    </citation>
    <scope>NUCLEOTIDE SEQUENCE [LARGE SCALE GENOMIC DNA]</scope>
    <source>
        <strain evidence="3 4">CGMCC 1.12689</strain>
    </source>
</reference>
<evidence type="ECO:0000259" key="2">
    <source>
        <dbReference type="Pfam" id="PF00589"/>
    </source>
</evidence>
<accession>A0ABD6C3J4</accession>
<dbReference type="SUPFAM" id="SSF56349">
    <property type="entry name" value="DNA breaking-rejoining enzymes"/>
    <property type="match status" value="1"/>
</dbReference>
<evidence type="ECO:0000256" key="1">
    <source>
        <dbReference type="ARBA" id="ARBA00023172"/>
    </source>
</evidence>
<comment type="caution">
    <text evidence="3">The sequence shown here is derived from an EMBL/GenBank/DDBJ whole genome shotgun (WGS) entry which is preliminary data.</text>
</comment>
<keyword evidence="1" id="KW-0233">DNA recombination</keyword>
<name>A0ABD6C3J4_9EURY</name>
<feature type="domain" description="Tyr recombinase" evidence="2">
    <location>
        <begin position="16"/>
        <end position="90"/>
    </location>
</feature>
<protein>
    <submittedName>
        <fullName evidence="3">Tyrosine-type recombinase/integrase</fullName>
    </submittedName>
</protein>
<dbReference type="Proteomes" id="UP001597185">
    <property type="component" value="Unassembled WGS sequence"/>
</dbReference>
<dbReference type="Gene3D" id="1.10.443.10">
    <property type="entry name" value="Intergrase catalytic core"/>
    <property type="match status" value="1"/>
</dbReference>
<dbReference type="RefSeq" id="WP_256419551.1">
    <property type="nucleotide sequence ID" value="NZ_JANHDL010000026.1"/>
</dbReference>
<proteinExistence type="predicted"/>
<sequence>MPRDLVTTIETVGGGRDAPADEFVLSIQSMRSLRRWIQDALNELNEKHDDDGWRYLSTHDLRRTWATPLSDVEVDPLLVLDWGGWEDLETFWTITKRSSRLPRNGGLVRR</sequence>
<dbReference type="AlphaFoldDB" id="A0ABD6C3J4"/>
<dbReference type="InterPro" id="IPR013762">
    <property type="entry name" value="Integrase-like_cat_sf"/>
</dbReference>
<evidence type="ECO:0000313" key="3">
    <source>
        <dbReference type="EMBL" id="MFD1572013.1"/>
    </source>
</evidence>
<dbReference type="Pfam" id="PF00589">
    <property type="entry name" value="Phage_integrase"/>
    <property type="match status" value="1"/>
</dbReference>
<dbReference type="GO" id="GO:0006310">
    <property type="term" value="P:DNA recombination"/>
    <property type="evidence" value="ECO:0007669"/>
    <property type="project" value="UniProtKB-KW"/>
</dbReference>
<dbReference type="InterPro" id="IPR002104">
    <property type="entry name" value="Integrase_catalytic"/>
</dbReference>
<dbReference type="EMBL" id="JBHUDB010000019">
    <property type="protein sequence ID" value="MFD1572013.1"/>
    <property type="molecule type" value="Genomic_DNA"/>
</dbReference>
<gene>
    <name evidence="3" type="ORF">ACFR9T_15745</name>
</gene>